<dbReference type="Pfam" id="PF00041">
    <property type="entry name" value="fn3"/>
    <property type="match status" value="5"/>
</dbReference>
<evidence type="ECO:0000259" key="2">
    <source>
        <dbReference type="PROSITE" id="PS50853"/>
    </source>
</evidence>
<feature type="domain" description="Fibronectin type-III" evidence="2">
    <location>
        <begin position="1376"/>
        <end position="1461"/>
    </location>
</feature>
<organism evidence="3 4">
    <name type="scientific">Pseudomonas fluorescens</name>
    <dbReference type="NCBI Taxonomy" id="294"/>
    <lineage>
        <taxon>Bacteria</taxon>
        <taxon>Pseudomonadati</taxon>
        <taxon>Pseudomonadota</taxon>
        <taxon>Gammaproteobacteria</taxon>
        <taxon>Pseudomonadales</taxon>
        <taxon>Pseudomonadaceae</taxon>
        <taxon>Pseudomonas</taxon>
    </lineage>
</organism>
<dbReference type="Gene3D" id="2.60.40.10">
    <property type="entry name" value="Immunoglobulins"/>
    <property type="match status" value="8"/>
</dbReference>
<dbReference type="GO" id="GO:0006629">
    <property type="term" value="P:lipid metabolic process"/>
    <property type="evidence" value="ECO:0007669"/>
    <property type="project" value="InterPro"/>
</dbReference>
<dbReference type="Pfam" id="PF26178">
    <property type="entry name" value="PI-PLC_cat"/>
    <property type="match status" value="1"/>
</dbReference>
<evidence type="ECO:0000256" key="1">
    <source>
        <dbReference type="ARBA" id="ARBA00022737"/>
    </source>
</evidence>
<dbReference type="InterPro" id="IPR017946">
    <property type="entry name" value="PLC-like_Pdiesterase_TIM-brl"/>
</dbReference>
<dbReference type="SMART" id="SM00060">
    <property type="entry name" value="FN3"/>
    <property type="match status" value="11"/>
</dbReference>
<dbReference type="PROSITE" id="PS50853">
    <property type="entry name" value="FN3"/>
    <property type="match status" value="7"/>
</dbReference>
<dbReference type="SUPFAM" id="SSF49265">
    <property type="entry name" value="Fibronectin type III"/>
    <property type="match status" value="6"/>
</dbReference>
<dbReference type="InterPro" id="IPR013783">
    <property type="entry name" value="Ig-like_fold"/>
</dbReference>
<dbReference type="InterPro" id="IPR003961">
    <property type="entry name" value="FN3_dom"/>
</dbReference>
<dbReference type="CDD" id="cd00063">
    <property type="entry name" value="FN3"/>
    <property type="match status" value="7"/>
</dbReference>
<reference evidence="3 4" key="1">
    <citation type="submission" date="2019-09" db="EMBL/GenBank/DDBJ databases">
        <authorList>
            <person name="Chandra G."/>
            <person name="Truman W A."/>
        </authorList>
    </citation>
    <scope>NUCLEOTIDE SEQUENCE [LARGE SCALE GENOMIC DNA]</scope>
    <source>
        <strain evidence="3">PS662</strain>
    </source>
</reference>
<dbReference type="InterPro" id="IPR050991">
    <property type="entry name" value="ECM_Regulatory_Proteins"/>
</dbReference>
<protein>
    <recommendedName>
        <fullName evidence="2">Fibronectin type-III domain-containing protein</fullName>
    </recommendedName>
</protein>
<sequence>MVQERVLSQRNFPQRMVGVLITLFFSLLFSGCVEKAAEDPEAQKTGGVLSGGVAAYEPYNVADKYDIPFNKVTRVTAHNAYEDPMEKQLARGVRGFMLDLHYSAGPAYALPLRLCHVSAIDYCGPSSKSFVAEMNNIFMPFLKSHPNEIITIHLETKVRKQDLLSTFEQIPDLAKYVFDPAKIDTSKGWPTLRQMIENNQRIIFIADSDGVAGNYIVHENTDQQAKIFVIRDRSLETQNVYNLGDNALNHNWSCTTRWESHWSDHQPAVPCTTKGVPEGCPIAAVPCQVEGIPKGCPHLGVTCQVEGIPKGCPIEKIACVVNPQPAGCPIAEVPSRLVQGVDIDPAKAGNYTGNLSRLFVMNQFHAWMKSIGDAGNIDNNLTYLERRVDDHCKAAAAGVRIIPNEIAIDYTNIGDAQPYADALTHGGTYFYEKKNADTTGDTTCVLPAGQDYKLTLPSNGCENDEIQSLRLRGLSKGTRMLLQDSKTSNEDDYLKILVKEDIDLVNGIVIPSVEQSISNKFIEARYVRNDGMGGGVSRITIEKNPTQFDDAAVSLMEGDNGSQNITCTIPLTAALTRDMKGECDNDETKSAIISVAKAGTVMTLYGNWGSNNCDQGCVEVVAKRNLYHKVINNYETSFEDDDVKVTRSGGTQQLAGKVSSIRIAFKPDVTRPSTPKAAPNAMQVAETSATIAWSNATDNVGVKDYLVAINNATPVAETGTARVLPNLTPGTDYTVSIKARDAAGNTSPAAAFIRFATVPATPQNLSSRYSNYHFTLTWKLDNFKTQYEVYANGKKVFDGVGAMAVFYRGSVPPGPVYTFLVRAKKGETYSADTTLVWTMDETRPEEPGTPTVSRITENSADVTWERSVTPGARYFVTNGRWFATTTLTSHTFTQLRPGINQTVSVQAMGPSGNLSGPKSVKFKTGGVSTEPLPAEPKNLRVEGVVSNSVKLLWDFGEPQPFFHQVTSNYHDVGEGVMLHNNVIMKGLLSNRTYHFKVTAYDKYEQPSAPAELTVEVGDVVPPSSPRISPEPLQLSQTSVKVEWAAAEDDLGVKDYLVSLNGATPVTVVGTNQVFPSLTYGTAYEVQVSARDAAGNVSPASSLDFEIKDKQAPTSPGKPVVGDVVGHSAAMTWTAATDNVGVAGYRVSINKEPPVSVTGTAYTLTGLKDLSSYTVEVMAEDAAGNVSPAASTTFVTKDGTPPARPGNPVASNINLTSATVNWIASTDNVGVTGYKVTLEGSPPFTVTGLSHEFTGLKPLTEQTVTVQAVDAEGNLSHPATVDFKTAVRVPEPLHVTFINNGGTGTITWLRAVGATYDIWVNNQNIAEDRSSYFHTFRLSDVPPGPVYRMKIRAKMGALYSQFVERVITVDGSSRPSDPGSPVASNVTERSAVLNWTPSSSDQPLKGYRVTVNGFYYGVTPNPSYSFNNLYEGIIYWVAVRAEDVSGNLSNIALGGFRTLGASPFPPPGMPQNLQVTNPAQTSVTLDWDKESTGTAIVYVVTSDKDDIKVRAFETFATVTDLVPGLDYDFKVTGYGIHQGASEPAEISVVTLSDGPTNFRYTQPSEFMPPLLEWDAPDGKPFDKYRVVVFDPLGKVFGTKDVTLPRAQFLDMGYRTVYRVHVTAIYGDVESQPLAAEVITR</sequence>
<dbReference type="EMBL" id="CABVHK010000001">
    <property type="protein sequence ID" value="VVM45591.1"/>
    <property type="molecule type" value="Genomic_DNA"/>
</dbReference>
<dbReference type="PROSITE" id="PS51257">
    <property type="entry name" value="PROKAR_LIPOPROTEIN"/>
    <property type="match status" value="1"/>
</dbReference>
<gene>
    <name evidence="3" type="ORF">PS662_00530</name>
</gene>
<dbReference type="Gene3D" id="3.20.20.190">
    <property type="entry name" value="Phosphatidylinositol (PI) phosphodiesterase"/>
    <property type="match status" value="1"/>
</dbReference>
<feature type="domain" description="Fibronectin type-III" evidence="2">
    <location>
        <begin position="675"/>
        <end position="760"/>
    </location>
</feature>
<feature type="domain" description="Fibronectin type-III" evidence="2">
    <location>
        <begin position="1468"/>
        <end position="1553"/>
    </location>
</feature>
<evidence type="ECO:0000313" key="4">
    <source>
        <dbReference type="Proteomes" id="UP000326953"/>
    </source>
</evidence>
<keyword evidence="1" id="KW-0677">Repeat</keyword>
<accession>A0A5E6PPR5</accession>
<dbReference type="PANTHER" id="PTHR46708">
    <property type="entry name" value="TENASCIN"/>
    <property type="match status" value="1"/>
</dbReference>
<evidence type="ECO:0000313" key="3">
    <source>
        <dbReference type="EMBL" id="VVM45591.1"/>
    </source>
</evidence>
<feature type="domain" description="Fibronectin type-III" evidence="2">
    <location>
        <begin position="846"/>
        <end position="932"/>
    </location>
</feature>
<feature type="domain" description="Fibronectin type-III" evidence="2">
    <location>
        <begin position="1203"/>
        <end position="1291"/>
    </location>
</feature>
<dbReference type="Proteomes" id="UP000326953">
    <property type="component" value="Unassembled WGS sequence"/>
</dbReference>
<dbReference type="SUPFAM" id="SSF51695">
    <property type="entry name" value="PLC-like phosphodiesterases"/>
    <property type="match status" value="1"/>
</dbReference>
<name>A0A5E6PPR5_PSEFL</name>
<proteinExistence type="predicted"/>
<feature type="domain" description="Fibronectin type-III" evidence="2">
    <location>
        <begin position="1114"/>
        <end position="1202"/>
    </location>
</feature>
<dbReference type="OrthoDB" id="6402666at2"/>
<dbReference type="RefSeq" id="WP_150709504.1">
    <property type="nucleotide sequence ID" value="NZ_CABVHK010000001.1"/>
</dbReference>
<dbReference type="InterPro" id="IPR036116">
    <property type="entry name" value="FN3_sf"/>
</dbReference>
<dbReference type="GO" id="GO:0008081">
    <property type="term" value="F:phosphoric diester hydrolase activity"/>
    <property type="evidence" value="ECO:0007669"/>
    <property type="project" value="InterPro"/>
</dbReference>
<dbReference type="PANTHER" id="PTHR46708:SF2">
    <property type="entry name" value="FIBRONECTIN TYPE-III DOMAIN-CONTAINING PROTEIN"/>
    <property type="match status" value="1"/>
</dbReference>
<feature type="domain" description="Fibronectin type-III" evidence="2">
    <location>
        <begin position="1021"/>
        <end position="1111"/>
    </location>
</feature>